<sequence>MENKVYDVVEGLIQKLKTTQEENVEKTARLFADALKNGGMLQAFGSGHSQAGASELCFRAGGFIPTKQIKEPASGAYEGIEGVGTSFMKKVDVRPNDVVVLISNSGRNPLPVEIALAAHEKGAKVVAITSLEASKNLTPKHSCGKNLWQLADVVIDNCVMDGDASIDVEGLDTRICGMSAITTAILIQACVYRTAQMLLEEGIVPPVFKSQNIDGGPEYNDRLLVQYFDRMYHM</sequence>
<gene>
    <name evidence="2" type="ORF">DWY25_16590</name>
</gene>
<dbReference type="RefSeq" id="WP_117896175.1">
    <property type="nucleotide sequence ID" value="NZ_CABJCV010000030.1"/>
</dbReference>
<evidence type="ECO:0000259" key="1">
    <source>
        <dbReference type="PROSITE" id="PS51464"/>
    </source>
</evidence>
<dbReference type="AlphaFoldDB" id="A0A412FI59"/>
<evidence type="ECO:0000313" key="2">
    <source>
        <dbReference type="EMBL" id="RGR67838.1"/>
    </source>
</evidence>
<dbReference type="PANTHER" id="PTHR30390:SF7">
    <property type="entry name" value="PHOSPHOHEPTOSE ISOMERASE"/>
    <property type="match status" value="1"/>
</dbReference>
<keyword evidence="3" id="KW-1185">Reference proteome</keyword>
<dbReference type="InterPro" id="IPR035472">
    <property type="entry name" value="RpiR-like_SIS"/>
</dbReference>
<dbReference type="InterPro" id="IPR001347">
    <property type="entry name" value="SIS_dom"/>
</dbReference>
<dbReference type="Pfam" id="PF13580">
    <property type="entry name" value="SIS_2"/>
    <property type="match status" value="1"/>
</dbReference>
<proteinExistence type="predicted"/>
<dbReference type="NCBIfam" id="NF002805">
    <property type="entry name" value="PRK02947.1"/>
    <property type="match status" value="1"/>
</dbReference>
<dbReference type="EMBL" id="QRUP01000030">
    <property type="protein sequence ID" value="RGR67838.1"/>
    <property type="molecule type" value="Genomic_DNA"/>
</dbReference>
<protein>
    <submittedName>
        <fullName evidence="2">DUF2529 family protein</fullName>
    </submittedName>
</protein>
<dbReference type="InterPro" id="IPR050099">
    <property type="entry name" value="SIS_GmhA/DiaA_subfam"/>
</dbReference>
<dbReference type="PROSITE" id="PS51464">
    <property type="entry name" value="SIS"/>
    <property type="match status" value="1"/>
</dbReference>
<feature type="domain" description="SIS" evidence="1">
    <location>
        <begin position="31"/>
        <end position="208"/>
    </location>
</feature>
<dbReference type="Gene3D" id="3.40.50.10490">
    <property type="entry name" value="Glucose-6-phosphate isomerase like protein, domain 1"/>
    <property type="match status" value="1"/>
</dbReference>
<dbReference type="CDD" id="cd05013">
    <property type="entry name" value="SIS_RpiR"/>
    <property type="match status" value="1"/>
</dbReference>
<organism evidence="2 3">
    <name type="scientific">Holdemania filiformis</name>
    <dbReference type="NCBI Taxonomy" id="61171"/>
    <lineage>
        <taxon>Bacteria</taxon>
        <taxon>Bacillati</taxon>
        <taxon>Bacillota</taxon>
        <taxon>Erysipelotrichia</taxon>
        <taxon>Erysipelotrichales</taxon>
        <taxon>Erysipelotrichaceae</taxon>
        <taxon>Holdemania</taxon>
    </lineage>
</organism>
<dbReference type="InterPro" id="IPR046348">
    <property type="entry name" value="SIS_dom_sf"/>
</dbReference>
<accession>A0A412FI59</accession>
<reference evidence="2 3" key="1">
    <citation type="submission" date="2018-08" db="EMBL/GenBank/DDBJ databases">
        <title>A genome reference for cultivated species of the human gut microbiota.</title>
        <authorList>
            <person name="Zou Y."/>
            <person name="Xue W."/>
            <person name="Luo G."/>
        </authorList>
    </citation>
    <scope>NUCLEOTIDE SEQUENCE [LARGE SCALE GENOMIC DNA]</scope>
    <source>
        <strain evidence="2 3">AF24-29</strain>
    </source>
</reference>
<name>A0A412FI59_9FIRM</name>
<dbReference type="SUPFAM" id="SSF53697">
    <property type="entry name" value="SIS domain"/>
    <property type="match status" value="1"/>
</dbReference>
<dbReference type="GeneID" id="83017014"/>
<dbReference type="Proteomes" id="UP000284178">
    <property type="component" value="Unassembled WGS sequence"/>
</dbReference>
<dbReference type="GO" id="GO:1901135">
    <property type="term" value="P:carbohydrate derivative metabolic process"/>
    <property type="evidence" value="ECO:0007669"/>
    <property type="project" value="InterPro"/>
</dbReference>
<comment type="caution">
    <text evidence="2">The sequence shown here is derived from an EMBL/GenBank/DDBJ whole genome shotgun (WGS) entry which is preliminary data.</text>
</comment>
<dbReference type="GO" id="GO:0097367">
    <property type="term" value="F:carbohydrate derivative binding"/>
    <property type="evidence" value="ECO:0007669"/>
    <property type="project" value="InterPro"/>
</dbReference>
<evidence type="ECO:0000313" key="3">
    <source>
        <dbReference type="Proteomes" id="UP000284178"/>
    </source>
</evidence>
<dbReference type="PANTHER" id="PTHR30390">
    <property type="entry name" value="SEDOHEPTULOSE 7-PHOSPHATE ISOMERASE / DNAA INITIATOR-ASSOCIATING FACTOR FOR REPLICATION INITIATION"/>
    <property type="match status" value="1"/>
</dbReference>